<gene>
    <name evidence="2" type="ORF">L9F63_020699</name>
</gene>
<dbReference type="InterPro" id="IPR001251">
    <property type="entry name" value="CRAL-TRIO_dom"/>
</dbReference>
<evidence type="ECO:0000313" key="2">
    <source>
        <dbReference type="EMBL" id="KAJ9584950.1"/>
    </source>
</evidence>
<protein>
    <recommendedName>
        <fullName evidence="1">CRAL-TRIO domain-containing protein</fullName>
    </recommendedName>
</protein>
<accession>A0AAD8EC17</accession>
<evidence type="ECO:0000313" key="3">
    <source>
        <dbReference type="Proteomes" id="UP001233999"/>
    </source>
</evidence>
<dbReference type="InterPro" id="IPR036865">
    <property type="entry name" value="CRAL-TRIO_dom_sf"/>
</dbReference>
<dbReference type="PANTHER" id="PTHR10174:SF222">
    <property type="entry name" value="GH10083P-RELATED"/>
    <property type="match status" value="1"/>
</dbReference>
<keyword evidence="3" id="KW-1185">Reference proteome</keyword>
<sequence>MDLLPQPNKETVEKIRNMAGVDEQRVKEAVKMLTEWLQLQPHLPHHYDEARMERLFLRCKTSIERAKQTLDMYFTIKTALPEIFSNRDPLQPWFIQASSVRCFIPLPQLTEEYDRVSLLTCIDPDPDKYIVFDIMKMMAMVLEIRCNEDYHMSDILLVDFNNLTIGHVVKYTLPVLKKLEVTAVKAYKARVKGVHFINAPTFVDTTVQLFKSLLSPKLSKRIYIHRKGSNTLSQYVSPKILPYDYGGNAGSIHDLWVPSS</sequence>
<dbReference type="GO" id="GO:1902936">
    <property type="term" value="F:phosphatidylinositol bisphosphate binding"/>
    <property type="evidence" value="ECO:0007669"/>
    <property type="project" value="TreeGrafter"/>
</dbReference>
<feature type="non-terminal residue" evidence="2">
    <location>
        <position position="260"/>
    </location>
</feature>
<dbReference type="EMBL" id="JASPKZ010007334">
    <property type="protein sequence ID" value="KAJ9584950.1"/>
    <property type="molecule type" value="Genomic_DNA"/>
</dbReference>
<organism evidence="2 3">
    <name type="scientific">Diploptera punctata</name>
    <name type="common">Pacific beetle cockroach</name>
    <dbReference type="NCBI Taxonomy" id="6984"/>
    <lineage>
        <taxon>Eukaryota</taxon>
        <taxon>Metazoa</taxon>
        <taxon>Ecdysozoa</taxon>
        <taxon>Arthropoda</taxon>
        <taxon>Hexapoda</taxon>
        <taxon>Insecta</taxon>
        <taxon>Pterygota</taxon>
        <taxon>Neoptera</taxon>
        <taxon>Polyneoptera</taxon>
        <taxon>Dictyoptera</taxon>
        <taxon>Blattodea</taxon>
        <taxon>Blaberoidea</taxon>
        <taxon>Blaberidae</taxon>
        <taxon>Diplopterinae</taxon>
        <taxon>Diploptera</taxon>
    </lineage>
</organism>
<dbReference type="PRINTS" id="PR00180">
    <property type="entry name" value="CRETINALDHBP"/>
</dbReference>
<dbReference type="PROSITE" id="PS50191">
    <property type="entry name" value="CRAL_TRIO"/>
    <property type="match status" value="1"/>
</dbReference>
<comment type="caution">
    <text evidence="2">The sequence shown here is derived from an EMBL/GenBank/DDBJ whole genome shotgun (WGS) entry which is preliminary data.</text>
</comment>
<dbReference type="Gene3D" id="3.40.525.10">
    <property type="entry name" value="CRAL-TRIO lipid binding domain"/>
    <property type="match status" value="1"/>
</dbReference>
<feature type="domain" description="CRAL-TRIO" evidence="1">
    <location>
        <begin position="156"/>
        <end position="253"/>
    </location>
</feature>
<dbReference type="InterPro" id="IPR036273">
    <property type="entry name" value="CRAL/TRIO_N_dom_sf"/>
</dbReference>
<reference evidence="2" key="2">
    <citation type="submission" date="2023-05" db="EMBL/GenBank/DDBJ databases">
        <authorList>
            <person name="Fouks B."/>
        </authorList>
    </citation>
    <scope>NUCLEOTIDE SEQUENCE</scope>
    <source>
        <strain evidence="2">Stay&amp;Tobe</strain>
        <tissue evidence="2">Testes</tissue>
    </source>
</reference>
<dbReference type="SUPFAM" id="SSF52087">
    <property type="entry name" value="CRAL/TRIO domain"/>
    <property type="match status" value="1"/>
</dbReference>
<dbReference type="CDD" id="cd00170">
    <property type="entry name" value="SEC14"/>
    <property type="match status" value="1"/>
</dbReference>
<proteinExistence type="predicted"/>
<dbReference type="SMART" id="SM00516">
    <property type="entry name" value="SEC14"/>
    <property type="match status" value="1"/>
</dbReference>
<dbReference type="GO" id="GO:0016020">
    <property type="term" value="C:membrane"/>
    <property type="evidence" value="ECO:0007669"/>
    <property type="project" value="TreeGrafter"/>
</dbReference>
<dbReference type="AlphaFoldDB" id="A0AAD8EC17"/>
<dbReference type="Proteomes" id="UP001233999">
    <property type="component" value="Unassembled WGS sequence"/>
</dbReference>
<dbReference type="Gene3D" id="1.20.5.1200">
    <property type="entry name" value="Alpha-tocopherol transfer"/>
    <property type="match status" value="1"/>
</dbReference>
<evidence type="ECO:0000259" key="1">
    <source>
        <dbReference type="PROSITE" id="PS50191"/>
    </source>
</evidence>
<name>A0AAD8EC17_DIPPU</name>
<dbReference type="Pfam" id="PF00650">
    <property type="entry name" value="CRAL_TRIO"/>
    <property type="match status" value="1"/>
</dbReference>
<reference evidence="2" key="1">
    <citation type="journal article" date="2023" name="IScience">
        <title>Live-bearing cockroach genome reveals convergent evolutionary mechanisms linked to viviparity in insects and beyond.</title>
        <authorList>
            <person name="Fouks B."/>
            <person name="Harrison M.C."/>
            <person name="Mikhailova A.A."/>
            <person name="Marchal E."/>
            <person name="English S."/>
            <person name="Carruthers M."/>
            <person name="Jennings E.C."/>
            <person name="Chiamaka E.L."/>
            <person name="Frigard R.A."/>
            <person name="Pippel M."/>
            <person name="Attardo G.M."/>
            <person name="Benoit J.B."/>
            <person name="Bornberg-Bauer E."/>
            <person name="Tobe S.S."/>
        </authorList>
    </citation>
    <scope>NUCLEOTIDE SEQUENCE</scope>
    <source>
        <strain evidence="2">Stay&amp;Tobe</strain>
    </source>
</reference>
<dbReference type="PANTHER" id="PTHR10174">
    <property type="entry name" value="ALPHA-TOCOPHEROL TRANSFER PROTEIN-RELATED"/>
    <property type="match status" value="1"/>
</dbReference>
<dbReference type="SUPFAM" id="SSF46938">
    <property type="entry name" value="CRAL/TRIO N-terminal domain"/>
    <property type="match status" value="1"/>
</dbReference>